<name>A0A5J6I7R5_STRC4</name>
<protein>
    <submittedName>
        <fullName evidence="2">NmrA family transcriptional regulator</fullName>
    </submittedName>
</protein>
<gene>
    <name evidence="2" type="ORF">CP976_23175</name>
</gene>
<dbReference type="RefSeq" id="WP_150482105.1">
    <property type="nucleotide sequence ID" value="NZ_BMTB01000003.1"/>
</dbReference>
<sequence length="279" mass="30202">MSDEMILVTGATGKTGRRVARLLRERGVPVRAASRSATPSFDWTDRGTWEKALRGVTGMYVVHPDLGSPRAADDVAAFARRAAAAGARHAVLLSTPSDAWGPAGEHVLSAERALGHAGLDWTVLRVRWFFQNFSEDFLRDPVLSGEVRLPAGDGKEAFIDAEDIAEVAVAALTEPGHAGWNYELSGPRLMTFADAVAEIARATGRDLRYVPLTPEAYAQEQRAQGVPEEWVRLTIGLYEHVRSGGLASLGDGVHKALGRAPRDFSEYADSTAREGVWNI</sequence>
<proteinExistence type="predicted"/>
<dbReference type="Gene3D" id="3.90.25.10">
    <property type="entry name" value="UDP-galactose 4-epimerase, domain 1"/>
    <property type="match status" value="1"/>
</dbReference>
<dbReference type="PANTHER" id="PTHR43162">
    <property type="match status" value="1"/>
</dbReference>
<dbReference type="GeneID" id="91418970"/>
<organism evidence="2 3">
    <name type="scientific">Streptomyces coeruleorubidus</name>
    <dbReference type="NCBI Taxonomy" id="116188"/>
    <lineage>
        <taxon>Bacteria</taxon>
        <taxon>Bacillati</taxon>
        <taxon>Actinomycetota</taxon>
        <taxon>Actinomycetes</taxon>
        <taxon>Kitasatosporales</taxon>
        <taxon>Streptomycetaceae</taxon>
        <taxon>Streptomyces</taxon>
    </lineage>
</organism>
<dbReference type="AlphaFoldDB" id="A0A5J6I7R5"/>
<dbReference type="PANTHER" id="PTHR43162:SF1">
    <property type="entry name" value="PRESTALK A DIFFERENTIATION PROTEIN A"/>
    <property type="match status" value="1"/>
</dbReference>
<dbReference type="InterPro" id="IPR051604">
    <property type="entry name" value="Ergot_Alk_Oxidoreductase"/>
</dbReference>
<evidence type="ECO:0000313" key="2">
    <source>
        <dbReference type="EMBL" id="QEV26750.1"/>
    </source>
</evidence>
<dbReference type="Pfam" id="PF13460">
    <property type="entry name" value="NAD_binding_10"/>
    <property type="match status" value="1"/>
</dbReference>
<reference evidence="2 3" key="1">
    <citation type="submission" date="2017-09" db="EMBL/GenBank/DDBJ databases">
        <authorList>
            <person name="Lee N."/>
            <person name="Cho B.-K."/>
        </authorList>
    </citation>
    <scope>NUCLEOTIDE SEQUENCE [LARGE SCALE GENOMIC DNA]</scope>
    <source>
        <strain evidence="2 3">ATCC 13740</strain>
    </source>
</reference>
<dbReference type="KEGG" id="scoe:CP976_23175"/>
<dbReference type="EMBL" id="CP023694">
    <property type="protein sequence ID" value="QEV26750.1"/>
    <property type="molecule type" value="Genomic_DNA"/>
</dbReference>
<accession>A0A5J6I7R5</accession>
<evidence type="ECO:0000313" key="3">
    <source>
        <dbReference type="Proteomes" id="UP000326598"/>
    </source>
</evidence>
<dbReference type="InterPro" id="IPR016040">
    <property type="entry name" value="NAD(P)-bd_dom"/>
</dbReference>
<feature type="domain" description="NAD(P)-binding" evidence="1">
    <location>
        <begin position="10"/>
        <end position="175"/>
    </location>
</feature>
<dbReference type="Gene3D" id="3.40.50.720">
    <property type="entry name" value="NAD(P)-binding Rossmann-like Domain"/>
    <property type="match status" value="1"/>
</dbReference>
<dbReference type="SUPFAM" id="SSF51735">
    <property type="entry name" value="NAD(P)-binding Rossmann-fold domains"/>
    <property type="match status" value="1"/>
</dbReference>
<dbReference type="Proteomes" id="UP000326598">
    <property type="component" value="Chromosome"/>
</dbReference>
<dbReference type="InterPro" id="IPR036291">
    <property type="entry name" value="NAD(P)-bd_dom_sf"/>
</dbReference>
<evidence type="ECO:0000259" key="1">
    <source>
        <dbReference type="Pfam" id="PF13460"/>
    </source>
</evidence>